<accession>A0A5C6RIX3</accession>
<keyword evidence="5" id="KW-0547">Nucleotide-binding</keyword>
<evidence type="ECO:0000313" key="9">
    <source>
        <dbReference type="EMBL" id="TXB62073.1"/>
    </source>
</evidence>
<keyword evidence="2 3" id="KW-0560">Oxidoreductase</keyword>
<dbReference type="GO" id="GO:0000166">
    <property type="term" value="F:nucleotide binding"/>
    <property type="evidence" value="ECO:0007669"/>
    <property type="project" value="UniProtKB-KW"/>
</dbReference>
<dbReference type="SUPFAM" id="SSF53223">
    <property type="entry name" value="Aminoacid dehydrogenase-like, N-terminal domain"/>
    <property type="match status" value="1"/>
</dbReference>
<dbReference type="SUPFAM" id="SSF51735">
    <property type="entry name" value="NAD(P)-binding Rossmann-fold domains"/>
    <property type="match status" value="1"/>
</dbReference>
<organism evidence="9 10">
    <name type="scientific">Phaeodactylibacter luteus</name>
    <dbReference type="NCBI Taxonomy" id="1564516"/>
    <lineage>
        <taxon>Bacteria</taxon>
        <taxon>Pseudomonadati</taxon>
        <taxon>Bacteroidota</taxon>
        <taxon>Saprospiria</taxon>
        <taxon>Saprospirales</taxon>
        <taxon>Haliscomenobacteraceae</taxon>
        <taxon>Phaeodactylibacter</taxon>
    </lineage>
</organism>
<dbReference type="InterPro" id="IPR006097">
    <property type="entry name" value="Glu/Leu/Phe/Val/Trp_DH_dimer"/>
</dbReference>
<evidence type="ECO:0000256" key="4">
    <source>
        <dbReference type="PIRSR" id="PIRSR000185-1"/>
    </source>
</evidence>
<feature type="binding site" evidence="5">
    <location>
        <position position="237"/>
    </location>
    <ligand>
        <name>NAD(+)</name>
        <dbReference type="ChEBI" id="CHEBI:57540"/>
    </ligand>
</feature>
<dbReference type="RefSeq" id="WP_147168581.1">
    <property type="nucleotide sequence ID" value="NZ_VOOR01000038.1"/>
</dbReference>
<dbReference type="PANTHER" id="PTHR11606">
    <property type="entry name" value="GLUTAMATE DEHYDROGENASE"/>
    <property type="match status" value="1"/>
</dbReference>
<dbReference type="GO" id="GO:0004352">
    <property type="term" value="F:glutamate dehydrogenase (NAD+) activity"/>
    <property type="evidence" value="ECO:0007669"/>
    <property type="project" value="TreeGrafter"/>
</dbReference>
<dbReference type="InterPro" id="IPR033922">
    <property type="entry name" value="NAD_bind_Glu_DH"/>
</dbReference>
<keyword evidence="5" id="KW-0520">NAD</keyword>
<dbReference type="PIRSF" id="PIRSF000185">
    <property type="entry name" value="Glu_DH"/>
    <property type="match status" value="1"/>
</dbReference>
<protein>
    <recommendedName>
        <fullName evidence="3">Glutamate dehydrogenase</fullName>
    </recommendedName>
</protein>
<evidence type="ECO:0000256" key="2">
    <source>
        <dbReference type="ARBA" id="ARBA00023002"/>
    </source>
</evidence>
<evidence type="ECO:0000313" key="10">
    <source>
        <dbReference type="Proteomes" id="UP000321580"/>
    </source>
</evidence>
<feature type="domain" description="Glutamate/phenylalanine/leucine/valine/L-tryptophan dehydrogenase C-terminal" evidence="8">
    <location>
        <begin position="191"/>
        <end position="475"/>
    </location>
</feature>
<dbReference type="Gene3D" id="3.40.50.10860">
    <property type="entry name" value="Leucine Dehydrogenase, chain A, domain 1"/>
    <property type="match status" value="1"/>
</dbReference>
<sequence>MIDLEPKSQTSFYQSVQNYFEKAAAHTGLHRGLLDQIRECNAVYQIRFPVQVGNEYHVIEAYRVQHSHHRAPTKGGIRYSNHVNQEEVMALATLMTYKCAIVDVPFGGAKGGVKINPWEYTPEQLEKITRRYTTELVRRNMIGPSVDVPAPDYGTGSREMAWIYDTYRTFKGDDIDAAGCVTGKPVSQNGIRGRTEATGRGVFYGIREACEQEADMARLGLSKGIAGKRMVVQGLGNVGSYTATISQDEGDVLIVGVGEVEGAIYNENGIDIHELIKFRQETGSILGFPGATSLEQKDRMKVLEFDCDVLVPAALENQITMENAHKIKAKIIAEAANGPITSMAEEVLLKNGKLIIPDVYLNAGGVTVSYFEWLKNLSHMRFGRMEKRFNQQINQNLVDLIERTTGKNVTDRERMMIARGADEIDLVRSGLEETMITAYQQIREIMERNKKVEDLRTAAFVSAINKISSDYLSLGIFP</sequence>
<gene>
    <name evidence="9" type="ORF">FRY97_16060</name>
</gene>
<feature type="binding site" evidence="5">
    <location>
        <position position="369"/>
    </location>
    <ligand>
        <name>substrate</name>
    </ligand>
</feature>
<dbReference type="PRINTS" id="PR00082">
    <property type="entry name" value="GLFDHDRGNASE"/>
</dbReference>
<dbReference type="Proteomes" id="UP000321580">
    <property type="component" value="Unassembled WGS sequence"/>
</dbReference>
<dbReference type="PROSITE" id="PS00074">
    <property type="entry name" value="GLFV_DEHYDROGENASE"/>
    <property type="match status" value="1"/>
</dbReference>
<comment type="similarity">
    <text evidence="1 3 7">Belongs to the Glu/Leu/Phe/Val dehydrogenases family.</text>
</comment>
<dbReference type="InterPro" id="IPR046346">
    <property type="entry name" value="Aminoacid_DH-like_N_sf"/>
</dbReference>
<dbReference type="Pfam" id="PF00208">
    <property type="entry name" value="ELFV_dehydrog"/>
    <property type="match status" value="1"/>
</dbReference>
<dbReference type="InterPro" id="IPR014362">
    <property type="entry name" value="Glu_DH"/>
</dbReference>
<dbReference type="InterPro" id="IPR033524">
    <property type="entry name" value="Glu/Leu/Phe/Val_DH_AS"/>
</dbReference>
<feature type="binding site" evidence="5">
    <location>
        <position position="198"/>
    </location>
    <ligand>
        <name>NAD(+)</name>
        <dbReference type="ChEBI" id="CHEBI:57540"/>
    </ligand>
</feature>
<dbReference type="FunFam" id="3.40.50.720:FF:000100">
    <property type="entry name" value="Glutamate dehydrogenase 1, mitochondrial"/>
    <property type="match status" value="1"/>
</dbReference>
<dbReference type="GO" id="GO:0006538">
    <property type="term" value="P:L-glutamate catabolic process"/>
    <property type="evidence" value="ECO:0007669"/>
    <property type="project" value="TreeGrafter"/>
</dbReference>
<feature type="active site" description="Proton donor" evidence="4">
    <location>
        <position position="110"/>
    </location>
</feature>
<dbReference type="Pfam" id="PF02812">
    <property type="entry name" value="ELFV_dehydrog_N"/>
    <property type="match status" value="1"/>
</dbReference>
<dbReference type="InterPro" id="IPR036291">
    <property type="entry name" value="NAD(P)-bd_dom_sf"/>
</dbReference>
<dbReference type="InterPro" id="IPR006095">
    <property type="entry name" value="Glu/Leu/Phe/Val/Trp_DH"/>
</dbReference>
<feature type="binding site" evidence="5">
    <location>
        <position position="74"/>
    </location>
    <ligand>
        <name>substrate</name>
    </ligand>
</feature>
<name>A0A5C6RIX3_9BACT</name>
<dbReference type="CDD" id="cd01076">
    <property type="entry name" value="NAD_bind_1_Glu_DH"/>
    <property type="match status" value="1"/>
</dbReference>
<dbReference type="AlphaFoldDB" id="A0A5C6RIX3"/>
<evidence type="ECO:0000256" key="5">
    <source>
        <dbReference type="PIRSR" id="PIRSR000185-2"/>
    </source>
</evidence>
<feature type="binding site" evidence="5">
    <location>
        <position position="98"/>
    </location>
    <ligand>
        <name>substrate</name>
    </ligand>
</feature>
<dbReference type="SMART" id="SM00839">
    <property type="entry name" value="ELFV_dehydrog"/>
    <property type="match status" value="1"/>
</dbReference>
<dbReference type="InterPro" id="IPR006096">
    <property type="entry name" value="Glu/Leu/Phe/Val/Trp_DH_C"/>
</dbReference>
<proteinExistence type="inferred from homology"/>
<keyword evidence="10" id="KW-1185">Reference proteome</keyword>
<dbReference type="PANTHER" id="PTHR11606:SF13">
    <property type="entry name" value="GLUTAMATE DEHYDROGENASE 1, MITOCHONDRIAL"/>
    <property type="match status" value="1"/>
</dbReference>
<evidence type="ECO:0000256" key="7">
    <source>
        <dbReference type="RuleBase" id="RU004417"/>
    </source>
</evidence>
<feature type="site" description="Important for catalysis" evidence="6">
    <location>
        <position position="152"/>
    </location>
</feature>
<dbReference type="OrthoDB" id="9803297at2"/>
<dbReference type="Gene3D" id="3.40.50.720">
    <property type="entry name" value="NAD(P)-binding Rossmann-like Domain"/>
    <property type="match status" value="1"/>
</dbReference>
<evidence type="ECO:0000256" key="6">
    <source>
        <dbReference type="PIRSR" id="PIRSR000185-3"/>
    </source>
</evidence>
<evidence type="ECO:0000256" key="3">
    <source>
        <dbReference type="PIRNR" id="PIRNR000185"/>
    </source>
</evidence>
<evidence type="ECO:0000259" key="8">
    <source>
        <dbReference type="SMART" id="SM00839"/>
    </source>
</evidence>
<evidence type="ECO:0000256" key="1">
    <source>
        <dbReference type="ARBA" id="ARBA00006382"/>
    </source>
</evidence>
<comment type="caution">
    <text evidence="9">The sequence shown here is derived from an EMBL/GenBank/DDBJ whole genome shotgun (WGS) entry which is preliminary data.</text>
</comment>
<dbReference type="EMBL" id="VOOR01000038">
    <property type="protein sequence ID" value="TXB62073.1"/>
    <property type="molecule type" value="Genomic_DNA"/>
</dbReference>
<reference evidence="9 10" key="1">
    <citation type="submission" date="2019-08" db="EMBL/GenBank/DDBJ databases">
        <title>Genome of Phaeodactylibacter luteus.</title>
        <authorList>
            <person name="Bowman J.P."/>
        </authorList>
    </citation>
    <scope>NUCLEOTIDE SEQUENCE [LARGE SCALE GENOMIC DNA]</scope>
    <source>
        <strain evidence="9 10">KCTC 42180</strain>
    </source>
</reference>